<evidence type="ECO:0000256" key="1">
    <source>
        <dbReference type="SAM" id="SignalP"/>
    </source>
</evidence>
<evidence type="ECO:0008006" key="4">
    <source>
        <dbReference type="Google" id="ProtNLM"/>
    </source>
</evidence>
<protein>
    <recommendedName>
        <fullName evidence="4">SAG family member</fullName>
    </recommendedName>
</protein>
<accession>U6GE81</accession>
<keyword evidence="3" id="KW-1185">Reference proteome</keyword>
<proteinExistence type="predicted"/>
<organism evidence="2 3">
    <name type="scientific">Eimeria acervulina</name>
    <name type="common">Coccidian parasite</name>
    <dbReference type="NCBI Taxonomy" id="5801"/>
    <lineage>
        <taxon>Eukaryota</taxon>
        <taxon>Sar</taxon>
        <taxon>Alveolata</taxon>
        <taxon>Apicomplexa</taxon>
        <taxon>Conoidasida</taxon>
        <taxon>Coccidia</taxon>
        <taxon>Eucoccidiorida</taxon>
        <taxon>Eimeriorina</taxon>
        <taxon>Eimeriidae</taxon>
        <taxon>Eimeria</taxon>
    </lineage>
</organism>
<dbReference type="GeneID" id="25273991"/>
<evidence type="ECO:0000313" key="2">
    <source>
        <dbReference type="EMBL" id="CDI76889.1"/>
    </source>
</evidence>
<name>U6GE81_EIMAC</name>
<dbReference type="Proteomes" id="UP000018050">
    <property type="component" value="Unassembled WGS sequence"/>
</dbReference>
<reference evidence="2" key="2">
    <citation type="submission" date="2013-10" db="EMBL/GenBank/DDBJ databases">
        <authorList>
            <person name="Aslett M."/>
        </authorList>
    </citation>
    <scope>NUCLEOTIDE SEQUENCE</scope>
    <source>
        <strain evidence="2">Houghton</strain>
    </source>
</reference>
<dbReference type="AlphaFoldDB" id="U6GE81"/>
<feature type="chain" id="PRO_5004671073" description="SAG family member" evidence="1">
    <location>
        <begin position="24"/>
        <end position="254"/>
    </location>
</feature>
<sequence length="254" mass="27581">MAPKSLAIAATLLAVSGLQSAFAASTTIKFTVEGADEEAYTAANLARVGKLPVRINKLKENFDIVASLTTELTMNKYLTGDTCENMQVHEALKNIFSVQFDFPQGKETPVDYRQMMQTALTNGIEALKKKSPYGNSSSTWEALWADEAGAQVSYILWGNSTEIGCVIGRCTEIISDENEESNITTNAMLVCLLSPSPEKNKAPFSKEYYDAVIERTTLLSEMTDKDLQGSSNDAAAVAVPSFLLIGIVVMLQLL</sequence>
<feature type="signal peptide" evidence="1">
    <location>
        <begin position="1"/>
        <end position="23"/>
    </location>
</feature>
<dbReference type="EMBL" id="HG670485">
    <property type="protein sequence ID" value="CDI76889.1"/>
    <property type="molecule type" value="Genomic_DNA"/>
</dbReference>
<keyword evidence="1" id="KW-0732">Signal</keyword>
<dbReference type="VEuPathDB" id="ToxoDB:EAH_00059210"/>
<gene>
    <name evidence="2" type="ORF">EAH_00059210</name>
</gene>
<dbReference type="RefSeq" id="XP_013252647.1">
    <property type="nucleotide sequence ID" value="XM_013397193.1"/>
</dbReference>
<evidence type="ECO:0000313" key="3">
    <source>
        <dbReference type="Proteomes" id="UP000018050"/>
    </source>
</evidence>
<dbReference type="OMA" id="NSSSTWE"/>
<reference evidence="2" key="1">
    <citation type="submission" date="2013-10" db="EMBL/GenBank/DDBJ databases">
        <title>Genomic analysis of the causative agents of coccidiosis in chickens.</title>
        <authorList>
            <person name="Reid A.J."/>
            <person name="Blake D."/>
            <person name="Billington K."/>
            <person name="Browne H."/>
            <person name="Dunn M."/>
            <person name="Hung S."/>
            <person name="Kawahara F."/>
            <person name="Miranda-Saavedra D."/>
            <person name="Mourier T."/>
            <person name="Nagra H."/>
            <person name="Otto T.D."/>
            <person name="Rawlings N."/>
            <person name="Sanchez A."/>
            <person name="Sanders M."/>
            <person name="Subramaniam C."/>
            <person name="Tay Y."/>
            <person name="Dear P."/>
            <person name="Doerig C."/>
            <person name="Gruber A."/>
            <person name="Parkinson J."/>
            <person name="Shirley M."/>
            <person name="Wan K.L."/>
            <person name="Berriman M."/>
            <person name="Tomley F."/>
            <person name="Pain A."/>
        </authorList>
    </citation>
    <scope>NUCLEOTIDE SEQUENCE</scope>
    <source>
        <strain evidence="2">Houghton</strain>
    </source>
</reference>
<dbReference type="OrthoDB" id="347247at2759"/>